<proteinExistence type="predicted"/>
<evidence type="ECO:0000256" key="5">
    <source>
        <dbReference type="SAM" id="MobiDB-lite"/>
    </source>
</evidence>
<dbReference type="PANTHER" id="PTHR23507">
    <property type="entry name" value="ZGC:174356"/>
    <property type="match status" value="1"/>
</dbReference>
<keyword evidence="2 6" id="KW-0812">Transmembrane</keyword>
<dbReference type="eggNOG" id="KOG2816">
    <property type="taxonomic scope" value="Eukaryota"/>
</dbReference>
<dbReference type="PANTHER" id="PTHR23507:SF1">
    <property type="entry name" value="FI18259P1-RELATED"/>
    <property type="match status" value="1"/>
</dbReference>
<dbReference type="SUPFAM" id="SSF103473">
    <property type="entry name" value="MFS general substrate transporter"/>
    <property type="match status" value="2"/>
</dbReference>
<feature type="transmembrane region" description="Helical" evidence="6">
    <location>
        <begin position="55"/>
        <end position="73"/>
    </location>
</feature>
<evidence type="ECO:0000256" key="2">
    <source>
        <dbReference type="ARBA" id="ARBA00022692"/>
    </source>
</evidence>
<keyword evidence="4 6" id="KW-0472">Membrane</keyword>
<feature type="region of interest" description="Disordered" evidence="5">
    <location>
        <begin position="624"/>
        <end position="663"/>
    </location>
</feature>
<feature type="transmembrane region" description="Helical" evidence="6">
    <location>
        <begin position="164"/>
        <end position="185"/>
    </location>
</feature>
<dbReference type="Pfam" id="PF07690">
    <property type="entry name" value="MFS_1"/>
    <property type="match status" value="1"/>
</dbReference>
<feature type="transmembrane region" description="Helical" evidence="6">
    <location>
        <begin position="132"/>
        <end position="152"/>
    </location>
</feature>
<dbReference type="FunCoup" id="F4RIU1">
    <property type="interactions" value="24"/>
</dbReference>
<dbReference type="HOGENOM" id="CLU_017517_1_0_1"/>
<organism evidence="8">
    <name type="scientific">Melampsora larici-populina (strain 98AG31 / pathotype 3-4-7)</name>
    <name type="common">Poplar leaf rust fungus</name>
    <dbReference type="NCBI Taxonomy" id="747676"/>
    <lineage>
        <taxon>Eukaryota</taxon>
        <taxon>Fungi</taxon>
        <taxon>Dikarya</taxon>
        <taxon>Basidiomycota</taxon>
        <taxon>Pucciniomycotina</taxon>
        <taxon>Pucciniomycetes</taxon>
        <taxon>Pucciniales</taxon>
        <taxon>Melampsoraceae</taxon>
        <taxon>Melampsora</taxon>
    </lineage>
</organism>
<name>F4RIU1_MELLP</name>
<feature type="transmembrane region" description="Helical" evidence="6">
    <location>
        <begin position="197"/>
        <end position="217"/>
    </location>
</feature>
<evidence type="ECO:0008006" key="9">
    <source>
        <dbReference type="Google" id="ProtNLM"/>
    </source>
</evidence>
<feature type="transmembrane region" description="Helical" evidence="6">
    <location>
        <begin position="600"/>
        <end position="619"/>
    </location>
</feature>
<feature type="compositionally biased region" description="Polar residues" evidence="5">
    <location>
        <begin position="31"/>
        <end position="41"/>
    </location>
</feature>
<feature type="compositionally biased region" description="Low complexity" evidence="5">
    <location>
        <begin position="1"/>
        <end position="19"/>
    </location>
</feature>
<dbReference type="Proteomes" id="UP000001072">
    <property type="component" value="Unassembled WGS sequence"/>
</dbReference>
<dbReference type="GeneID" id="18925768"/>
<feature type="region of interest" description="Disordered" evidence="5">
    <location>
        <begin position="1"/>
        <end position="41"/>
    </location>
</feature>
<feature type="compositionally biased region" description="Low complexity" evidence="5">
    <location>
        <begin position="626"/>
        <end position="643"/>
    </location>
</feature>
<feature type="transmembrane region" description="Helical" evidence="6">
    <location>
        <begin position="412"/>
        <end position="433"/>
    </location>
</feature>
<dbReference type="GO" id="GO:0016020">
    <property type="term" value="C:membrane"/>
    <property type="evidence" value="ECO:0007669"/>
    <property type="project" value="UniProtKB-SubCell"/>
</dbReference>
<dbReference type="AlphaFoldDB" id="F4RIU1"/>
<dbReference type="InterPro" id="IPR011701">
    <property type="entry name" value="MFS"/>
</dbReference>
<evidence type="ECO:0000256" key="1">
    <source>
        <dbReference type="ARBA" id="ARBA00004141"/>
    </source>
</evidence>
<keyword evidence="3 6" id="KW-1133">Transmembrane helix</keyword>
<dbReference type="OrthoDB" id="3026777at2759"/>
<feature type="transmembrane region" description="Helical" evidence="6">
    <location>
        <begin position="512"/>
        <end position="533"/>
    </location>
</feature>
<reference evidence="8" key="1">
    <citation type="journal article" date="2011" name="Proc. Natl. Acad. Sci. U.S.A.">
        <title>Obligate biotrophy features unraveled by the genomic analysis of rust fungi.</title>
        <authorList>
            <person name="Duplessis S."/>
            <person name="Cuomo C.A."/>
            <person name="Lin Y.-C."/>
            <person name="Aerts A."/>
            <person name="Tisserant E."/>
            <person name="Veneault-Fourrey C."/>
            <person name="Joly D.L."/>
            <person name="Hacquard S."/>
            <person name="Amselem J."/>
            <person name="Cantarel B.L."/>
            <person name="Chiu R."/>
            <person name="Coutinho P.M."/>
            <person name="Feau N."/>
            <person name="Field M."/>
            <person name="Frey P."/>
            <person name="Gelhaye E."/>
            <person name="Goldberg J."/>
            <person name="Grabherr M.G."/>
            <person name="Kodira C.D."/>
            <person name="Kohler A."/>
            <person name="Kuees U."/>
            <person name="Lindquist E.A."/>
            <person name="Lucas S.M."/>
            <person name="Mago R."/>
            <person name="Mauceli E."/>
            <person name="Morin E."/>
            <person name="Murat C."/>
            <person name="Pangilinan J.L."/>
            <person name="Park R."/>
            <person name="Pearson M."/>
            <person name="Quesneville H."/>
            <person name="Rouhier N."/>
            <person name="Sakthikumar S."/>
            <person name="Salamov A.A."/>
            <person name="Schmutz J."/>
            <person name="Selles B."/>
            <person name="Shapiro H."/>
            <person name="Tanguay P."/>
            <person name="Tuskan G.A."/>
            <person name="Henrissat B."/>
            <person name="Van de Peer Y."/>
            <person name="Rouze P."/>
            <person name="Ellis J.G."/>
            <person name="Dodds P.N."/>
            <person name="Schein J.E."/>
            <person name="Zhong S."/>
            <person name="Hamelin R.C."/>
            <person name="Grigoriev I.V."/>
            <person name="Szabo L.J."/>
            <person name="Martin F."/>
        </authorList>
    </citation>
    <scope>NUCLEOTIDE SEQUENCE [LARGE SCALE GENOMIC DNA]</scope>
    <source>
        <strain evidence="8">98AG31 / pathotype 3-4-7</strain>
    </source>
</reference>
<feature type="transmembrane region" description="Helical" evidence="6">
    <location>
        <begin position="375"/>
        <end position="392"/>
    </location>
</feature>
<feature type="compositionally biased region" description="Acidic residues" evidence="5">
    <location>
        <begin position="644"/>
        <end position="655"/>
    </location>
</feature>
<gene>
    <name evidence="7" type="ORF">MELLADRAFT_116202</name>
</gene>
<dbReference type="VEuPathDB" id="FungiDB:MELLADRAFT_116202"/>
<dbReference type="STRING" id="747676.F4RIU1"/>
<feature type="transmembrane region" description="Helical" evidence="6">
    <location>
        <begin position="270"/>
        <end position="290"/>
    </location>
</feature>
<dbReference type="RefSeq" id="XP_007408955.1">
    <property type="nucleotide sequence ID" value="XM_007408893.1"/>
</dbReference>
<evidence type="ECO:0000313" key="7">
    <source>
        <dbReference type="EMBL" id="EGG07623.1"/>
    </source>
</evidence>
<comment type="subcellular location">
    <subcellularLocation>
        <location evidence="1">Membrane</location>
        <topology evidence="1">Multi-pass membrane protein</topology>
    </subcellularLocation>
</comment>
<dbReference type="GO" id="GO:0022857">
    <property type="term" value="F:transmembrane transporter activity"/>
    <property type="evidence" value="ECO:0007669"/>
    <property type="project" value="InterPro"/>
</dbReference>
<evidence type="ECO:0000256" key="4">
    <source>
        <dbReference type="ARBA" id="ARBA00023136"/>
    </source>
</evidence>
<protein>
    <recommendedName>
        <fullName evidence="9">Major facilitator superfamily (MFS) profile domain-containing protein</fullName>
    </recommendedName>
</protein>
<keyword evidence="8" id="KW-1185">Reference proteome</keyword>
<evidence type="ECO:0000256" key="6">
    <source>
        <dbReference type="SAM" id="Phobius"/>
    </source>
</evidence>
<evidence type="ECO:0000313" key="8">
    <source>
        <dbReference type="Proteomes" id="UP000001072"/>
    </source>
</evidence>
<sequence>MSRLSSSSSTSSSGLSPHSSPHKPHHESTPLLSQSNHPSTISNTINRIKQREPHAFWLVPILLLMAISLGMNTGPKLEIHTQLICRSISMNKPNHLEFETEINSSGAFLTNAHSDWVKKCRKDPLVSSKVSLLSSTISLVMGSLSVLTTAFWCSISERIGRRLILSLGFFGFILNDASFLLIISLMRSKILKDYKLLIIPSILEGLFGGPATIQAIFNSYISDCFLQDPSLNSDSKTITFSLFLGLMMAGMAIGPTISSKIVDLKDDILLPFYIILILLIFVFGFSLYVIPESLSKLKQIEFKNQHQLVLNQLEISYNQSINQNNLHPKIHFYHTRLSFYQFRKLYLNFLKPLLVLWPTKSIDQNGQNPIRDWKLTLIGMAYALYGSGAGAYGIKLQYAIFRFQWGPIQTGYFLTTLGICRVMALLVIIPMVIRLWKKSTTVVNLESPSSRPIVINPSNKKYSLLSSSSRLGQSQLQPEPITISIPKLNPLPNHRKTLNDAKFDLKFARYSIIWDGLSIIILIISPSISWFIIGSGMQSLSGSTSSALQALALNSVTHEKIGKVIASFSILQVLMSQVLGPFLFGGVFSGTVGRFSESFLVVDLLLMVIVLVVLSMLRLSSHHHPSISNHPDLSSSISSASSSSDDDDDDDETDEVIVQPCNI</sequence>
<feature type="transmembrane region" description="Helical" evidence="6">
    <location>
        <begin position="238"/>
        <end position="258"/>
    </location>
</feature>
<dbReference type="Gene3D" id="1.20.1250.20">
    <property type="entry name" value="MFS general substrate transporter like domains"/>
    <property type="match status" value="1"/>
</dbReference>
<dbReference type="EMBL" id="GL883103">
    <property type="protein sequence ID" value="EGG07623.1"/>
    <property type="molecule type" value="Genomic_DNA"/>
</dbReference>
<dbReference type="InParanoid" id="F4RIU1"/>
<evidence type="ECO:0000256" key="3">
    <source>
        <dbReference type="ARBA" id="ARBA00022989"/>
    </source>
</evidence>
<accession>F4RIU1</accession>
<feature type="transmembrane region" description="Helical" evidence="6">
    <location>
        <begin position="564"/>
        <end position="588"/>
    </location>
</feature>
<dbReference type="KEGG" id="mlr:MELLADRAFT_116202"/>
<dbReference type="InterPro" id="IPR036259">
    <property type="entry name" value="MFS_trans_sf"/>
</dbReference>